<evidence type="ECO:0000313" key="8">
    <source>
        <dbReference type="Proteomes" id="UP000182788"/>
    </source>
</evidence>
<proteinExistence type="inferred from homology"/>
<dbReference type="InterPro" id="IPR011010">
    <property type="entry name" value="DNA_brk_join_enz"/>
</dbReference>
<reference evidence="7 8" key="1">
    <citation type="submission" date="2016-06" db="EMBL/GenBank/DDBJ databases">
        <title>First insights into the genetic diversity and population structure of in the Bacillus cereus group bacteria from diverse marine environments.</title>
        <authorList>
            <person name="Liu Y."/>
            <person name="Lai Q."/>
            <person name="Shao Z."/>
        </authorList>
    </citation>
    <scope>NUCLEOTIDE SEQUENCE [LARGE SCALE GENOMIC DNA]</scope>
    <source>
        <strain evidence="7 8">NH24A2</strain>
    </source>
</reference>
<dbReference type="PANTHER" id="PTHR30349">
    <property type="entry name" value="PHAGE INTEGRASE-RELATED"/>
    <property type="match status" value="1"/>
</dbReference>
<feature type="domain" description="Core-binding (CB)" evidence="6">
    <location>
        <begin position="6"/>
        <end position="91"/>
    </location>
</feature>
<feature type="domain" description="Tyr recombinase" evidence="5">
    <location>
        <begin position="111"/>
        <end position="300"/>
    </location>
</feature>
<dbReference type="GO" id="GO:0015074">
    <property type="term" value="P:DNA integration"/>
    <property type="evidence" value="ECO:0007669"/>
    <property type="project" value="InterPro"/>
</dbReference>
<dbReference type="InterPro" id="IPR044068">
    <property type="entry name" value="CB"/>
</dbReference>
<dbReference type="PANTHER" id="PTHR30349:SF41">
    <property type="entry name" value="INTEGRASE_RECOMBINASE PROTEIN MJ0367-RELATED"/>
    <property type="match status" value="1"/>
</dbReference>
<dbReference type="Gene3D" id="1.10.150.130">
    <property type="match status" value="1"/>
</dbReference>
<dbReference type="Proteomes" id="UP000182788">
    <property type="component" value="Unassembled WGS sequence"/>
</dbReference>
<keyword evidence="2 4" id="KW-0238">DNA-binding</keyword>
<dbReference type="CDD" id="cd00397">
    <property type="entry name" value="DNA_BRE_C"/>
    <property type="match status" value="1"/>
</dbReference>
<dbReference type="SUPFAM" id="SSF56349">
    <property type="entry name" value="DNA breaking-rejoining enzymes"/>
    <property type="match status" value="1"/>
</dbReference>
<dbReference type="EMBL" id="MAOI01000107">
    <property type="protein sequence ID" value="OJD74967.1"/>
    <property type="molecule type" value="Genomic_DNA"/>
</dbReference>
<evidence type="ECO:0000259" key="6">
    <source>
        <dbReference type="PROSITE" id="PS51900"/>
    </source>
</evidence>
<dbReference type="Pfam" id="PF00589">
    <property type="entry name" value="Phage_integrase"/>
    <property type="match status" value="1"/>
</dbReference>
<dbReference type="GO" id="GO:0006310">
    <property type="term" value="P:DNA recombination"/>
    <property type="evidence" value="ECO:0007669"/>
    <property type="project" value="UniProtKB-KW"/>
</dbReference>
<evidence type="ECO:0000259" key="5">
    <source>
        <dbReference type="PROSITE" id="PS51898"/>
    </source>
</evidence>
<evidence type="ECO:0000313" key="7">
    <source>
        <dbReference type="EMBL" id="OJD74967.1"/>
    </source>
</evidence>
<gene>
    <name evidence="7" type="ORF">BAU28_17555</name>
</gene>
<evidence type="ECO:0000256" key="4">
    <source>
        <dbReference type="PROSITE-ProRule" id="PRU01248"/>
    </source>
</evidence>
<dbReference type="InterPro" id="IPR002104">
    <property type="entry name" value="Integrase_catalytic"/>
</dbReference>
<evidence type="ECO:0000256" key="3">
    <source>
        <dbReference type="ARBA" id="ARBA00023172"/>
    </source>
</evidence>
<evidence type="ECO:0000256" key="1">
    <source>
        <dbReference type="ARBA" id="ARBA00008857"/>
    </source>
</evidence>
<name>A0A1J9VEW2_9BACI</name>
<dbReference type="PROSITE" id="PS51900">
    <property type="entry name" value="CB"/>
    <property type="match status" value="1"/>
</dbReference>
<comment type="similarity">
    <text evidence="1">Belongs to the 'phage' integrase family.</text>
</comment>
<evidence type="ECO:0000256" key="2">
    <source>
        <dbReference type="ARBA" id="ARBA00023125"/>
    </source>
</evidence>
<protein>
    <submittedName>
        <fullName evidence="7">Integrase</fullName>
    </submittedName>
</protein>
<dbReference type="InterPro" id="IPR013762">
    <property type="entry name" value="Integrase-like_cat_sf"/>
</dbReference>
<dbReference type="AlphaFoldDB" id="A0A1J9VEW2"/>
<dbReference type="GO" id="GO:0003677">
    <property type="term" value="F:DNA binding"/>
    <property type="evidence" value="ECO:0007669"/>
    <property type="project" value="UniProtKB-UniRule"/>
</dbReference>
<dbReference type="InterPro" id="IPR025269">
    <property type="entry name" value="SAM-like_dom"/>
</dbReference>
<dbReference type="InterPro" id="IPR010998">
    <property type="entry name" value="Integrase_recombinase_N"/>
</dbReference>
<dbReference type="InterPro" id="IPR050090">
    <property type="entry name" value="Tyrosine_recombinase_XerCD"/>
</dbReference>
<dbReference type="PROSITE" id="PS51898">
    <property type="entry name" value="TYR_RECOMBINASE"/>
    <property type="match status" value="1"/>
</dbReference>
<comment type="caution">
    <text evidence="7">The sequence shown here is derived from an EMBL/GenBank/DDBJ whole genome shotgun (WGS) entry which is preliminary data.</text>
</comment>
<accession>A0A1J9VEW2</accession>
<keyword evidence="3" id="KW-0233">DNA recombination</keyword>
<organism evidence="7 8">
    <name type="scientific">Bacillus paramycoides</name>
    <dbReference type="NCBI Taxonomy" id="2026194"/>
    <lineage>
        <taxon>Bacteria</taxon>
        <taxon>Bacillati</taxon>
        <taxon>Bacillota</taxon>
        <taxon>Bacilli</taxon>
        <taxon>Bacillales</taxon>
        <taxon>Bacillaceae</taxon>
        <taxon>Bacillus</taxon>
        <taxon>Bacillus cereus group</taxon>
    </lineage>
</organism>
<dbReference type="Pfam" id="PF13102">
    <property type="entry name" value="Phage_int_SAM_5"/>
    <property type="match status" value="1"/>
</dbReference>
<dbReference type="Gene3D" id="1.10.443.10">
    <property type="entry name" value="Intergrase catalytic core"/>
    <property type="match status" value="1"/>
</dbReference>
<sequence length="310" mass="36703">MRGGFLLLKFAVLDFLDDREFKNVTPKTLQSYRDILKQFENFCLEHDVINVEDITSSIMKRYILHYQKKGNNATTTNSKLQRIRAFLNYMIECEVIKNNPAKKIQKAREDVRIDVFTDYHIKQMLNYYRRIKQREKTFYAYRDYSIIVVLLGTGLRQSELCSLKWTDIDFKYQTLSVFGKSRKRESIPVADKVIMELATYKTFCEQIFVEKGLSEYVFSNRTNKQLTPNAVQNVFKRLAKIMNFKDVRLSSHTFRHTFCQRCIQSGMSTFAVQRLMRHSSIVVTERYAAMWGNDLKEQNDKFNPLNTIDI</sequence>